<name>A0A699HV25_TANCI</name>
<organism evidence="3">
    <name type="scientific">Tanacetum cinerariifolium</name>
    <name type="common">Dalmatian daisy</name>
    <name type="synonym">Chrysanthemum cinerariifolium</name>
    <dbReference type="NCBI Taxonomy" id="118510"/>
    <lineage>
        <taxon>Eukaryota</taxon>
        <taxon>Viridiplantae</taxon>
        <taxon>Streptophyta</taxon>
        <taxon>Embryophyta</taxon>
        <taxon>Tracheophyta</taxon>
        <taxon>Spermatophyta</taxon>
        <taxon>Magnoliopsida</taxon>
        <taxon>eudicotyledons</taxon>
        <taxon>Gunneridae</taxon>
        <taxon>Pentapetalae</taxon>
        <taxon>asterids</taxon>
        <taxon>campanulids</taxon>
        <taxon>Asterales</taxon>
        <taxon>Asteraceae</taxon>
        <taxon>Asteroideae</taxon>
        <taxon>Anthemideae</taxon>
        <taxon>Anthemidinae</taxon>
        <taxon>Tanacetum</taxon>
    </lineage>
</organism>
<sequence>MANPPPNDLNANLPEDEPVQPEHAHAMLRFVPAMLNIPNNNNGWIEWDVPLGGERDEPIVDPGFDEDEMDDDDDDDVWDEDDEWLIASVNPSRATVTISSTYEVGGPSTATPVGHPLAIMTPGVAMQPQVIDDLCIQMDNLENRHGVLTRKMEAVSDVEVADSITIGEIHPRVATMEGQVQEMTLQAVQLVIKLEEMETRVQQTLQMPLHEAELQNQQLRTRVVEMESHESTMMSYMLWMEDRLTILEKRLPGQPLGAQ</sequence>
<reference evidence="3" key="1">
    <citation type="journal article" date="2019" name="Sci. Rep.">
        <title>Draft genome of Tanacetum cinerariifolium, the natural source of mosquito coil.</title>
        <authorList>
            <person name="Yamashiro T."/>
            <person name="Shiraishi A."/>
            <person name="Satake H."/>
            <person name="Nakayama K."/>
        </authorList>
    </citation>
    <scope>NUCLEOTIDE SEQUENCE</scope>
</reference>
<comment type="caution">
    <text evidence="3">The sequence shown here is derived from an EMBL/GenBank/DDBJ whole genome shotgun (WGS) entry which is preliminary data.</text>
</comment>
<feature type="compositionally biased region" description="Acidic residues" evidence="2">
    <location>
        <begin position="63"/>
        <end position="75"/>
    </location>
</feature>
<evidence type="ECO:0000256" key="1">
    <source>
        <dbReference type="SAM" id="Coils"/>
    </source>
</evidence>
<gene>
    <name evidence="3" type="ORF">Tci_444970</name>
</gene>
<proteinExistence type="predicted"/>
<feature type="coiled-coil region" evidence="1">
    <location>
        <begin position="180"/>
        <end position="229"/>
    </location>
</feature>
<accession>A0A699HV25</accession>
<evidence type="ECO:0000313" key="3">
    <source>
        <dbReference type="EMBL" id="GEY72996.1"/>
    </source>
</evidence>
<keyword evidence="1" id="KW-0175">Coiled coil</keyword>
<dbReference type="EMBL" id="BKCJ010204200">
    <property type="protein sequence ID" value="GEY72996.1"/>
    <property type="molecule type" value="Genomic_DNA"/>
</dbReference>
<evidence type="ECO:0000256" key="2">
    <source>
        <dbReference type="SAM" id="MobiDB-lite"/>
    </source>
</evidence>
<dbReference type="AlphaFoldDB" id="A0A699HV25"/>
<feature type="region of interest" description="Disordered" evidence="2">
    <location>
        <begin position="53"/>
        <end position="75"/>
    </location>
</feature>
<protein>
    <submittedName>
        <fullName evidence="3">Uncharacterized protein</fullName>
    </submittedName>
</protein>